<dbReference type="PANTHER" id="PTHR11039">
    <property type="entry name" value="NEBULIN"/>
    <property type="match status" value="1"/>
</dbReference>
<accession>G3IMP8</accession>
<name>G3IMP8_CRIGR</name>
<protein>
    <submittedName>
        <fullName evidence="3">Nebulin</fullName>
    </submittedName>
</protein>
<reference evidence="4" key="1">
    <citation type="journal article" date="2011" name="Nat. Biotechnol.">
        <title>The genomic sequence of the Chinese hamster ovary (CHO)-K1 cell line.</title>
        <authorList>
            <person name="Xu X."/>
            <person name="Nagarajan H."/>
            <person name="Lewis N.E."/>
            <person name="Pan S."/>
            <person name="Cai Z."/>
            <person name="Liu X."/>
            <person name="Chen W."/>
            <person name="Xie M."/>
            <person name="Wang W."/>
            <person name="Hammond S."/>
            <person name="Andersen M.R."/>
            <person name="Neff N."/>
            <person name="Passarelli B."/>
            <person name="Koh W."/>
            <person name="Fan H.C."/>
            <person name="Wang J."/>
            <person name="Gui Y."/>
            <person name="Lee K.H."/>
            <person name="Betenbaugh M.J."/>
            <person name="Quake S.R."/>
            <person name="Famili I."/>
            <person name="Palsson B.O."/>
            <person name="Wang J."/>
        </authorList>
    </citation>
    <scope>NUCLEOTIDE SEQUENCE [LARGE SCALE GENOMIC DNA]</scope>
    <source>
        <strain evidence="4">CHO K1 cell line</strain>
    </source>
</reference>
<dbReference type="STRING" id="10029.G3IMP8"/>
<dbReference type="GO" id="GO:0071691">
    <property type="term" value="P:cardiac muscle thin filament assembly"/>
    <property type="evidence" value="ECO:0007669"/>
    <property type="project" value="TreeGrafter"/>
</dbReference>
<dbReference type="EMBL" id="JH004954">
    <property type="protein sequence ID" value="EGW14238.1"/>
    <property type="molecule type" value="Genomic_DNA"/>
</dbReference>
<dbReference type="GO" id="GO:0030018">
    <property type="term" value="C:Z disc"/>
    <property type="evidence" value="ECO:0007669"/>
    <property type="project" value="InterPro"/>
</dbReference>
<keyword evidence="1" id="KW-0677">Repeat</keyword>
<dbReference type="InParanoid" id="G3IMP8"/>
<evidence type="ECO:0000256" key="1">
    <source>
        <dbReference type="ARBA" id="ARBA00022737"/>
    </source>
</evidence>
<sequence length="100" mass="11817">MADEEEYEEVIEYYTEETVYEEVPGEVLYKQNWEDTKDKYLLPPDAPELVQAIKNTAMFSKQKYKEDYEKKVKGKWSETPCFEIATARMNADNLSTVSRE</sequence>
<evidence type="ECO:0000256" key="2">
    <source>
        <dbReference type="ARBA" id="ARBA00023203"/>
    </source>
</evidence>
<dbReference type="Proteomes" id="UP000001075">
    <property type="component" value="Unassembled WGS sequence"/>
</dbReference>
<dbReference type="AlphaFoldDB" id="G3IMP8"/>
<evidence type="ECO:0000313" key="3">
    <source>
        <dbReference type="EMBL" id="EGW14238.1"/>
    </source>
</evidence>
<dbReference type="SMART" id="SM00227">
    <property type="entry name" value="NEBU"/>
    <property type="match status" value="1"/>
</dbReference>
<organism evidence="3 4">
    <name type="scientific">Cricetulus griseus</name>
    <name type="common">Chinese hamster</name>
    <name type="synonym">Cricetulus barabensis griseus</name>
    <dbReference type="NCBI Taxonomy" id="10029"/>
    <lineage>
        <taxon>Eukaryota</taxon>
        <taxon>Metazoa</taxon>
        <taxon>Chordata</taxon>
        <taxon>Craniata</taxon>
        <taxon>Vertebrata</taxon>
        <taxon>Euteleostomi</taxon>
        <taxon>Mammalia</taxon>
        <taxon>Eutheria</taxon>
        <taxon>Euarchontoglires</taxon>
        <taxon>Glires</taxon>
        <taxon>Rodentia</taxon>
        <taxon>Myomorpha</taxon>
        <taxon>Muroidea</taxon>
        <taxon>Cricetidae</taxon>
        <taxon>Cricetinae</taxon>
        <taxon>Cricetulus</taxon>
    </lineage>
</organism>
<proteinExistence type="predicted"/>
<dbReference type="PROSITE" id="PS51216">
    <property type="entry name" value="NEBULIN"/>
    <property type="match status" value="1"/>
</dbReference>
<dbReference type="PANTHER" id="PTHR11039:SF37">
    <property type="entry name" value="NEBULIN"/>
    <property type="match status" value="1"/>
</dbReference>
<gene>
    <name evidence="3" type="ORF">I79_025192</name>
</gene>
<dbReference type="Pfam" id="PF00880">
    <property type="entry name" value="Nebulin"/>
    <property type="match status" value="1"/>
</dbReference>
<dbReference type="GO" id="GO:0051015">
    <property type="term" value="F:actin filament binding"/>
    <property type="evidence" value="ECO:0007669"/>
    <property type="project" value="InterPro"/>
</dbReference>
<dbReference type="InterPro" id="IPR055297">
    <property type="entry name" value="NEBU/NEBL"/>
</dbReference>
<dbReference type="InterPro" id="IPR000900">
    <property type="entry name" value="Nebulin_repeat"/>
</dbReference>
<evidence type="ECO:0000313" key="4">
    <source>
        <dbReference type="Proteomes" id="UP000001075"/>
    </source>
</evidence>
<keyword evidence="2" id="KW-0009">Actin-binding</keyword>